<dbReference type="OrthoDB" id="6628532at2759"/>
<organism evidence="9 10">
    <name type="scientific">Laodelphax striatellus</name>
    <name type="common">Small brown planthopper</name>
    <name type="synonym">Delphax striatella</name>
    <dbReference type="NCBI Taxonomy" id="195883"/>
    <lineage>
        <taxon>Eukaryota</taxon>
        <taxon>Metazoa</taxon>
        <taxon>Ecdysozoa</taxon>
        <taxon>Arthropoda</taxon>
        <taxon>Hexapoda</taxon>
        <taxon>Insecta</taxon>
        <taxon>Pterygota</taxon>
        <taxon>Neoptera</taxon>
        <taxon>Paraneoptera</taxon>
        <taxon>Hemiptera</taxon>
        <taxon>Auchenorrhyncha</taxon>
        <taxon>Fulgoroidea</taxon>
        <taxon>Delphacidae</taxon>
        <taxon>Criomorphinae</taxon>
        <taxon>Laodelphax</taxon>
    </lineage>
</organism>
<dbReference type="InterPro" id="IPR036525">
    <property type="entry name" value="Tubulin/FtsZ_GTPase_sf"/>
</dbReference>
<evidence type="ECO:0000259" key="8">
    <source>
        <dbReference type="SMART" id="SM00864"/>
    </source>
</evidence>
<name>A0A482WWS1_LAOST</name>
<keyword evidence="5 7" id="KW-0342">GTP-binding</keyword>
<keyword evidence="4" id="KW-0378">Hydrolase</keyword>
<dbReference type="SMR" id="A0A482WWS1"/>
<protein>
    <recommendedName>
        <fullName evidence="7">Tubulin alpha chain</fullName>
    </recommendedName>
</protein>
<evidence type="ECO:0000256" key="4">
    <source>
        <dbReference type="ARBA" id="ARBA00022801"/>
    </source>
</evidence>
<reference evidence="9 10" key="1">
    <citation type="journal article" date="2017" name="Gigascience">
        <title>Genome sequence of the small brown planthopper, Laodelphax striatellus.</title>
        <authorList>
            <person name="Zhu J."/>
            <person name="Jiang F."/>
            <person name="Wang X."/>
            <person name="Yang P."/>
            <person name="Bao Y."/>
            <person name="Zhao W."/>
            <person name="Wang W."/>
            <person name="Lu H."/>
            <person name="Wang Q."/>
            <person name="Cui N."/>
            <person name="Li J."/>
            <person name="Chen X."/>
            <person name="Luo L."/>
            <person name="Yu J."/>
            <person name="Kang L."/>
            <person name="Cui F."/>
        </authorList>
    </citation>
    <scope>NUCLEOTIDE SEQUENCE [LARGE SCALE GENOMIC DNA]</scope>
    <source>
        <strain evidence="9">Lst14</strain>
    </source>
</reference>
<comment type="function">
    <text evidence="7">Tubulin is the major constituent of microtubules, a cylinder consisting of laterally associated linear protofilaments composed of alpha- and beta-tubulin heterodimers. Microtubules grow by the addition of GTP-tubulin dimers to the microtubule end, where a stabilizing cap forms. Below the cap, tubulin dimers are in GDP-bound state, owing to GTPase activity of alpha-tubulin.</text>
</comment>
<dbReference type="AlphaFoldDB" id="A0A482WWS1"/>
<sequence length="119" mass="13266">MLPDEIRTGTYRQLFHPDTLISGKEDAASNFARGYYTIGNEMAELVLDRIRKVAENCSNVQGFIIVRSFGGGTGSGFTVNLLERMSNDYGKKNKIEFAIYPSPRVSNLFTNAAIENNCF</sequence>
<dbReference type="PANTHER" id="PTHR11588">
    <property type="entry name" value="TUBULIN"/>
    <property type="match status" value="1"/>
</dbReference>
<dbReference type="SUPFAM" id="SSF52490">
    <property type="entry name" value="Tubulin nucleotide-binding domain-like"/>
    <property type="match status" value="1"/>
</dbReference>
<dbReference type="InterPro" id="IPR000217">
    <property type="entry name" value="Tubulin"/>
</dbReference>
<dbReference type="Pfam" id="PF00091">
    <property type="entry name" value="Tubulin"/>
    <property type="match status" value="1"/>
</dbReference>
<dbReference type="InterPro" id="IPR002452">
    <property type="entry name" value="Alpha_tubulin"/>
</dbReference>
<feature type="domain" description="Tubulin/FtsZ GTPase" evidence="8">
    <location>
        <begin position="1"/>
        <end position="113"/>
    </location>
</feature>
<evidence type="ECO:0000256" key="5">
    <source>
        <dbReference type="ARBA" id="ARBA00023134"/>
    </source>
</evidence>
<gene>
    <name evidence="9" type="ORF">LSTR_LSTR016567</name>
</gene>
<dbReference type="GO" id="GO:0016787">
    <property type="term" value="F:hydrolase activity"/>
    <property type="evidence" value="ECO:0007669"/>
    <property type="project" value="UniProtKB-KW"/>
</dbReference>
<dbReference type="PROSITE" id="PS00227">
    <property type="entry name" value="TUBULIN"/>
    <property type="match status" value="1"/>
</dbReference>
<dbReference type="Proteomes" id="UP000291343">
    <property type="component" value="Unassembled WGS sequence"/>
</dbReference>
<dbReference type="InterPro" id="IPR017975">
    <property type="entry name" value="Tubulin_CS"/>
</dbReference>
<comment type="catalytic activity">
    <reaction evidence="6">
        <text>GTP + H2O = GDP + phosphate + H(+)</text>
        <dbReference type="Rhea" id="RHEA:19669"/>
        <dbReference type="ChEBI" id="CHEBI:15377"/>
        <dbReference type="ChEBI" id="CHEBI:15378"/>
        <dbReference type="ChEBI" id="CHEBI:37565"/>
        <dbReference type="ChEBI" id="CHEBI:43474"/>
        <dbReference type="ChEBI" id="CHEBI:58189"/>
    </reaction>
    <physiologicalReaction direction="left-to-right" evidence="6">
        <dbReference type="Rhea" id="RHEA:19670"/>
    </physiologicalReaction>
</comment>
<dbReference type="SMART" id="SM00864">
    <property type="entry name" value="Tubulin"/>
    <property type="match status" value="1"/>
</dbReference>
<keyword evidence="3 7" id="KW-0547">Nucleotide-binding</keyword>
<accession>A0A482WWS1</accession>
<evidence type="ECO:0000313" key="10">
    <source>
        <dbReference type="Proteomes" id="UP000291343"/>
    </source>
</evidence>
<comment type="caution">
    <text evidence="9">The sequence shown here is derived from an EMBL/GenBank/DDBJ whole genome shotgun (WGS) entry which is preliminary data.</text>
</comment>
<dbReference type="GO" id="GO:0005874">
    <property type="term" value="C:microtubule"/>
    <property type="evidence" value="ECO:0007669"/>
    <property type="project" value="UniProtKB-KW"/>
</dbReference>
<evidence type="ECO:0000256" key="2">
    <source>
        <dbReference type="ARBA" id="ARBA00022701"/>
    </source>
</evidence>
<dbReference type="GO" id="GO:0005200">
    <property type="term" value="F:structural constituent of cytoskeleton"/>
    <property type="evidence" value="ECO:0007669"/>
    <property type="project" value="InterPro"/>
</dbReference>
<comment type="subunit">
    <text evidence="7">Dimer of alpha and beta chains. A typical microtubule is a hollow water-filled tube with an outer diameter of 25 nm and an inner diameter of 15 nM. Alpha-beta heterodimers associate head-to-tail to form protofilaments running lengthwise along the microtubule wall with the beta-tubulin subunit facing the microtubule plus end conferring a structural polarity. Microtubules usually have 13 protofilaments but different protofilament numbers can be found in some organisms and specialized cells.</text>
</comment>
<keyword evidence="10" id="KW-1185">Reference proteome</keyword>
<evidence type="ECO:0000313" key="9">
    <source>
        <dbReference type="EMBL" id="RZF37500.1"/>
    </source>
</evidence>
<dbReference type="GO" id="GO:0005525">
    <property type="term" value="F:GTP binding"/>
    <property type="evidence" value="ECO:0007669"/>
    <property type="project" value="UniProtKB-UniRule"/>
</dbReference>
<dbReference type="Gene3D" id="3.40.50.1440">
    <property type="entry name" value="Tubulin/FtsZ, GTPase domain"/>
    <property type="match status" value="1"/>
</dbReference>
<evidence type="ECO:0000256" key="3">
    <source>
        <dbReference type="ARBA" id="ARBA00022741"/>
    </source>
</evidence>
<proteinExistence type="inferred from homology"/>
<evidence type="ECO:0000256" key="1">
    <source>
        <dbReference type="ARBA" id="ARBA00009636"/>
    </source>
</evidence>
<dbReference type="InParanoid" id="A0A482WWS1"/>
<dbReference type="PRINTS" id="PR01162">
    <property type="entry name" value="ALPHATUBULIN"/>
</dbReference>
<keyword evidence="2 7" id="KW-0493">Microtubule</keyword>
<evidence type="ECO:0000256" key="7">
    <source>
        <dbReference type="RuleBase" id="RU000352"/>
    </source>
</evidence>
<comment type="similarity">
    <text evidence="1 7">Belongs to the tubulin family.</text>
</comment>
<dbReference type="STRING" id="195883.A0A482WWS1"/>
<dbReference type="InterPro" id="IPR003008">
    <property type="entry name" value="Tubulin_FtsZ_GTPase"/>
</dbReference>
<dbReference type="EMBL" id="QKKF02024174">
    <property type="protein sequence ID" value="RZF37500.1"/>
    <property type="molecule type" value="Genomic_DNA"/>
</dbReference>
<dbReference type="GO" id="GO:0007017">
    <property type="term" value="P:microtubule-based process"/>
    <property type="evidence" value="ECO:0007669"/>
    <property type="project" value="InterPro"/>
</dbReference>
<evidence type="ECO:0000256" key="6">
    <source>
        <dbReference type="ARBA" id="ARBA00049117"/>
    </source>
</evidence>
<dbReference type="PRINTS" id="PR01161">
    <property type="entry name" value="TUBULIN"/>
</dbReference>